<organism evidence="1 2">
    <name type="scientific">Acutalibacter muris</name>
    <dbReference type="NCBI Taxonomy" id="1796620"/>
    <lineage>
        <taxon>Bacteria</taxon>
        <taxon>Bacillati</taxon>
        <taxon>Bacillota</taxon>
        <taxon>Clostridia</taxon>
        <taxon>Eubacteriales</taxon>
        <taxon>Acutalibacteraceae</taxon>
        <taxon>Acutalibacter</taxon>
    </lineage>
</organism>
<reference evidence="2" key="1">
    <citation type="submission" date="2017-05" db="EMBL/GenBank/DDBJ databases">
        <title>Improved OligoMM genomes.</title>
        <authorList>
            <person name="Garzetti D."/>
        </authorList>
    </citation>
    <scope>NUCLEOTIDE SEQUENCE [LARGE SCALE GENOMIC DNA]</scope>
    <source>
        <strain evidence="2">KB18</strain>
    </source>
</reference>
<proteinExistence type="predicted"/>
<protein>
    <submittedName>
        <fullName evidence="1">Uncharacterized protein</fullName>
    </submittedName>
</protein>
<dbReference type="Proteomes" id="UP000196710">
    <property type="component" value="Chromosome"/>
</dbReference>
<evidence type="ECO:0000313" key="2">
    <source>
        <dbReference type="Proteomes" id="UP000196710"/>
    </source>
</evidence>
<name>A0ABN4ZZX4_9FIRM</name>
<sequence length="88" mass="9310">MEAGGLSVQGERLYEEPEQLMPYGLMSVAEAGRQAVMLEGYCAGVAGAPDSDIRAGEVRLYSAGGAEIYLENSGRVIINGQVFEPKEG</sequence>
<evidence type="ECO:0000313" key="1">
    <source>
        <dbReference type="EMBL" id="ASB39917.1"/>
    </source>
</evidence>
<accession>A0ABN4ZZX4</accession>
<keyword evidence="2" id="KW-1185">Reference proteome</keyword>
<gene>
    <name evidence="1" type="ORF">ADH66_04185</name>
</gene>
<dbReference type="EMBL" id="CP021422">
    <property type="protein sequence ID" value="ASB39917.1"/>
    <property type="molecule type" value="Genomic_DNA"/>
</dbReference>